<sequence>MFSNKNKLLGCMVTMIGTGIFAKSYQSYYTNQFYNQKEYNMESFKKNRNSLLYEYLLKDNIESTLKNTFMNTNINNDGINLIIRAGFCDQIKDDDAETFYVLRKSIEQLENLKEIWFMPYSHPSIFVDFGSQEIMKRSKTLMKIVPEKYYHLVNINSTWGIPFKKSDFFKMFPNVKFFLVSNDKYYEDSITNKIYYFEKGNAIKNTVLEKHQLIKKYLFLVTEDVYNDMKSKGVLDNTNIYSVEIDDKAIIHHLGYCNFPTEKNVWHCFATTKFKIIEKIEKTNL</sequence>
<name>A0A1V0S8V9_9VIRU</name>
<dbReference type="EMBL" id="KY684083">
    <property type="protein sequence ID" value="ARF08136.1"/>
    <property type="molecule type" value="Genomic_DNA"/>
</dbReference>
<organism evidence="1">
    <name type="scientific">Catovirus CTV1</name>
    <dbReference type="NCBI Taxonomy" id="1977631"/>
    <lineage>
        <taxon>Viruses</taxon>
        <taxon>Varidnaviria</taxon>
        <taxon>Bamfordvirae</taxon>
        <taxon>Nucleocytoviricota</taxon>
        <taxon>Megaviricetes</taxon>
        <taxon>Imitervirales</taxon>
        <taxon>Mimiviridae</taxon>
        <taxon>Klosneuvirinae</taxon>
        <taxon>Catovirus</taxon>
    </lineage>
</organism>
<accession>A0A1V0S8V9</accession>
<reference evidence="1" key="1">
    <citation type="journal article" date="2017" name="Science">
        <title>Giant viruses with an expanded complement of translation system components.</title>
        <authorList>
            <person name="Schulz F."/>
            <person name="Yutin N."/>
            <person name="Ivanova N.N."/>
            <person name="Ortega D.R."/>
            <person name="Lee T.K."/>
            <person name="Vierheilig J."/>
            <person name="Daims H."/>
            <person name="Horn M."/>
            <person name="Wagner M."/>
            <person name="Jensen G.J."/>
            <person name="Kyrpides N.C."/>
            <person name="Koonin E.V."/>
            <person name="Woyke T."/>
        </authorList>
    </citation>
    <scope>NUCLEOTIDE SEQUENCE</scope>
    <source>
        <strain evidence="1">CTV1</strain>
    </source>
</reference>
<gene>
    <name evidence="1" type="ORF">Catovirus_1_186</name>
</gene>
<protein>
    <submittedName>
        <fullName evidence="1">Uncharacterized protein</fullName>
    </submittedName>
</protein>
<proteinExistence type="predicted"/>
<evidence type="ECO:0000313" key="1">
    <source>
        <dbReference type="EMBL" id="ARF08136.1"/>
    </source>
</evidence>